<sequence length="326" mass="37671">MTKPFYAPVIIFAFLFFAPLSFSQAKKLVRKGLREPNLEKQIELYNKALEIDDKNLDAYFYRGIAKANLEDHSAAILDFTKVIFFEPNGDTYYNRANSKFAIGDFKGAKEDYEEAIKLNRDLLIKATFNIGLSHFRLGEFYDALSSFSFIARINPKHIGANLQMGLTFMELGYQEKAMLYFNKSVNLDANQYTLYHRGLAYLEIKKYKKANEDLTAVADMDKSNAATYFYLGISQLFTRKYKAAALSFNTSLKFNALDYDALIGLAIANYHLEKHEKSKIQFNKAKHILYARNETLKDDKALFRDSFWEKNETDVFSTYFDKLNSL</sequence>
<dbReference type="InterPro" id="IPR011990">
    <property type="entry name" value="TPR-like_helical_dom_sf"/>
</dbReference>
<keyword evidence="2 3" id="KW-0802">TPR repeat</keyword>
<dbReference type="EMBL" id="BBNY01000095">
    <property type="protein sequence ID" value="GAL91093.1"/>
    <property type="molecule type" value="Genomic_DNA"/>
</dbReference>
<organism evidence="5 7">
    <name type="scientific">Jejuia pallidilutea</name>
    <dbReference type="NCBI Taxonomy" id="504487"/>
    <lineage>
        <taxon>Bacteria</taxon>
        <taxon>Pseudomonadati</taxon>
        <taxon>Bacteroidota</taxon>
        <taxon>Flavobacteriia</taxon>
        <taxon>Flavobacteriales</taxon>
        <taxon>Flavobacteriaceae</taxon>
        <taxon>Jejuia</taxon>
    </lineage>
</organism>
<evidence type="ECO:0000256" key="2">
    <source>
        <dbReference type="ARBA" id="ARBA00022803"/>
    </source>
</evidence>
<protein>
    <submittedName>
        <fullName evidence="5">TPR repeat</fullName>
    </submittedName>
</protein>
<dbReference type="PANTHER" id="PTHR44858:SF1">
    <property type="entry name" value="UDP-N-ACETYLGLUCOSAMINE--PEPTIDE N-ACETYLGLUCOSAMINYLTRANSFERASE SPINDLY-RELATED"/>
    <property type="match status" value="1"/>
</dbReference>
<evidence type="ECO:0000313" key="6">
    <source>
        <dbReference type="EMBL" id="GAL91093.1"/>
    </source>
</evidence>
<evidence type="ECO:0000256" key="1">
    <source>
        <dbReference type="ARBA" id="ARBA00022737"/>
    </source>
</evidence>
<dbReference type="eggNOG" id="COG0457">
    <property type="taxonomic scope" value="Bacteria"/>
</dbReference>
<accession>A0A090W8F5</accession>
<dbReference type="AlphaFoldDB" id="A0A090W8F5"/>
<evidence type="ECO:0000256" key="3">
    <source>
        <dbReference type="PROSITE-ProRule" id="PRU00339"/>
    </source>
</evidence>
<dbReference type="EMBL" id="BBNS01000015">
    <property type="protein sequence ID" value="GAL71754.1"/>
    <property type="molecule type" value="Genomic_DNA"/>
</dbReference>
<dbReference type="Proteomes" id="UP000029646">
    <property type="component" value="Unassembled WGS sequence"/>
</dbReference>
<dbReference type="Proteomes" id="UP000030184">
    <property type="component" value="Unassembled WGS sequence"/>
</dbReference>
<dbReference type="SMART" id="SM00028">
    <property type="entry name" value="TPR"/>
    <property type="match status" value="7"/>
</dbReference>
<feature type="repeat" description="TPR" evidence="3">
    <location>
        <begin position="158"/>
        <end position="191"/>
    </location>
</feature>
<proteinExistence type="predicted"/>
<reference evidence="8" key="1">
    <citation type="journal article" date="2014" name="Genome Announc.">
        <title>Draft Genome Sequence of Marine Flavobacterium Jejuia pallidilutea Strain 11shimoA1 and Pigmentation Mutants.</title>
        <authorList>
            <person name="Takatani N."/>
            <person name="Nakanishi M."/>
            <person name="Meirelles P."/>
            <person name="Mino S."/>
            <person name="Suda W."/>
            <person name="Oshima K."/>
            <person name="Hattori M."/>
            <person name="Ohkuma M."/>
            <person name="Hosokawa M."/>
            <person name="Miyashita K."/>
            <person name="Thompson F.L."/>
            <person name="Niwa A."/>
            <person name="Sawabe T."/>
            <person name="Sawabe T."/>
        </authorList>
    </citation>
    <scope>NUCLEOTIDE SEQUENCE [LARGE SCALE GENOMIC DNA]</scope>
    <source>
        <strain evidence="8">JCM 19538</strain>
    </source>
</reference>
<dbReference type="RefSeq" id="WP_042244922.1">
    <property type="nucleotide sequence ID" value="NZ_BBNR01000016.1"/>
</dbReference>
<evidence type="ECO:0000313" key="7">
    <source>
        <dbReference type="Proteomes" id="UP000029646"/>
    </source>
</evidence>
<dbReference type="Pfam" id="PF13181">
    <property type="entry name" value="TPR_8"/>
    <property type="match status" value="1"/>
</dbReference>
<dbReference type="InterPro" id="IPR050498">
    <property type="entry name" value="Ycf3"/>
</dbReference>
<evidence type="ECO:0000313" key="5">
    <source>
        <dbReference type="EMBL" id="GAL71754.1"/>
    </source>
</evidence>
<comment type="caution">
    <text evidence="5">The sequence shown here is derived from an EMBL/GenBank/DDBJ whole genome shotgun (WGS) entry which is preliminary data.</text>
</comment>
<dbReference type="PANTHER" id="PTHR44858">
    <property type="entry name" value="TETRATRICOPEPTIDE REPEAT PROTEIN 6"/>
    <property type="match status" value="1"/>
</dbReference>
<feature type="repeat" description="TPR" evidence="3">
    <location>
        <begin position="89"/>
        <end position="122"/>
    </location>
</feature>
<dbReference type="EMBL" id="BBNR01000016">
    <property type="protein sequence ID" value="GAL68098.1"/>
    <property type="molecule type" value="Genomic_DNA"/>
</dbReference>
<keyword evidence="1" id="KW-0677">Repeat</keyword>
<dbReference type="OrthoDB" id="965869at2"/>
<evidence type="ECO:0000313" key="8">
    <source>
        <dbReference type="Proteomes" id="UP000030184"/>
    </source>
</evidence>
<dbReference type="STRING" id="504487.JCM19538_2707"/>
<dbReference type="Pfam" id="PF00515">
    <property type="entry name" value="TPR_1"/>
    <property type="match status" value="1"/>
</dbReference>
<dbReference type="InterPro" id="IPR019734">
    <property type="entry name" value="TPR_rpt"/>
</dbReference>
<evidence type="ECO:0000313" key="4">
    <source>
        <dbReference type="EMBL" id="GAL68098.1"/>
    </source>
</evidence>
<gene>
    <name evidence="4" type="ORF">JCM19301_1195</name>
    <name evidence="5" type="ORF">JCM19302_1904</name>
    <name evidence="6" type="ORF">JCM19538_2707</name>
</gene>
<dbReference type="PROSITE" id="PS50005">
    <property type="entry name" value="TPR"/>
    <property type="match status" value="3"/>
</dbReference>
<dbReference type="Gene3D" id="1.25.40.10">
    <property type="entry name" value="Tetratricopeptide repeat domain"/>
    <property type="match status" value="3"/>
</dbReference>
<feature type="repeat" description="TPR" evidence="3">
    <location>
        <begin position="124"/>
        <end position="157"/>
    </location>
</feature>
<dbReference type="SUPFAM" id="SSF48452">
    <property type="entry name" value="TPR-like"/>
    <property type="match status" value="1"/>
</dbReference>
<dbReference type="Proteomes" id="UP000029641">
    <property type="component" value="Unassembled WGS sequence"/>
</dbReference>
<name>A0A090W8F5_9FLAO</name>
<keyword evidence="8" id="KW-1185">Reference proteome</keyword>